<name>A0A9N8Z7D5_FUNMO</name>
<organism evidence="1 2">
    <name type="scientific">Funneliformis mosseae</name>
    <name type="common">Endomycorrhizal fungus</name>
    <name type="synonym">Glomus mosseae</name>
    <dbReference type="NCBI Taxonomy" id="27381"/>
    <lineage>
        <taxon>Eukaryota</taxon>
        <taxon>Fungi</taxon>
        <taxon>Fungi incertae sedis</taxon>
        <taxon>Mucoromycota</taxon>
        <taxon>Glomeromycotina</taxon>
        <taxon>Glomeromycetes</taxon>
        <taxon>Glomerales</taxon>
        <taxon>Glomeraceae</taxon>
        <taxon>Funneliformis</taxon>
    </lineage>
</organism>
<dbReference type="EMBL" id="CAJVPP010000360">
    <property type="protein sequence ID" value="CAG8474154.1"/>
    <property type="molecule type" value="Genomic_DNA"/>
</dbReference>
<gene>
    <name evidence="1" type="ORF">FMOSSE_LOCUS2665</name>
</gene>
<evidence type="ECO:0000313" key="1">
    <source>
        <dbReference type="EMBL" id="CAG8474154.1"/>
    </source>
</evidence>
<proteinExistence type="predicted"/>
<dbReference type="Proteomes" id="UP000789375">
    <property type="component" value="Unassembled WGS sequence"/>
</dbReference>
<accession>A0A9N8Z7D5</accession>
<protein>
    <submittedName>
        <fullName evidence="1">10549_t:CDS:1</fullName>
    </submittedName>
</protein>
<evidence type="ECO:0000313" key="2">
    <source>
        <dbReference type="Proteomes" id="UP000789375"/>
    </source>
</evidence>
<keyword evidence="2" id="KW-1185">Reference proteome</keyword>
<comment type="caution">
    <text evidence="1">The sequence shown here is derived from an EMBL/GenBank/DDBJ whole genome shotgun (WGS) entry which is preliminary data.</text>
</comment>
<sequence>MIITLFLIKDGGMMSDNSSCSLSEVYLYDTINDQWDTKV</sequence>
<reference evidence="1" key="1">
    <citation type="submission" date="2021-06" db="EMBL/GenBank/DDBJ databases">
        <authorList>
            <person name="Kallberg Y."/>
            <person name="Tangrot J."/>
            <person name="Rosling A."/>
        </authorList>
    </citation>
    <scope>NUCLEOTIDE SEQUENCE</scope>
    <source>
        <strain evidence="1">87-6 pot B 2015</strain>
    </source>
</reference>
<dbReference type="AlphaFoldDB" id="A0A9N8Z7D5"/>